<proteinExistence type="inferred from homology"/>
<keyword evidence="5 7" id="KW-0472">Membrane</keyword>
<feature type="transmembrane region" description="Helical" evidence="7">
    <location>
        <begin position="415"/>
        <end position="433"/>
    </location>
</feature>
<dbReference type="InterPro" id="IPR050250">
    <property type="entry name" value="Macrolide_Exporter_MacB"/>
</dbReference>
<feature type="transmembrane region" description="Helical" evidence="7">
    <location>
        <begin position="326"/>
        <end position="353"/>
    </location>
</feature>
<evidence type="ECO:0000256" key="4">
    <source>
        <dbReference type="ARBA" id="ARBA00022989"/>
    </source>
</evidence>
<reference evidence="9 10" key="1">
    <citation type="submission" date="2020-08" db="EMBL/GenBank/DDBJ databases">
        <title>Sequencing the genomes of 1000 actinobacteria strains.</title>
        <authorList>
            <person name="Klenk H.-P."/>
        </authorList>
    </citation>
    <scope>NUCLEOTIDE SEQUENCE [LARGE SCALE GENOMIC DNA]</scope>
    <source>
        <strain evidence="9 10">DSM 105498</strain>
    </source>
</reference>
<evidence type="ECO:0000256" key="5">
    <source>
        <dbReference type="ARBA" id="ARBA00023136"/>
    </source>
</evidence>
<feature type="transmembrane region" description="Helical" evidence="7">
    <location>
        <begin position="144"/>
        <end position="170"/>
    </location>
</feature>
<dbReference type="RefSeq" id="WP_183591741.1">
    <property type="nucleotide sequence ID" value="NZ_JACHWR010000001.1"/>
</dbReference>
<keyword evidence="10" id="KW-1185">Reference proteome</keyword>
<evidence type="ECO:0000256" key="2">
    <source>
        <dbReference type="ARBA" id="ARBA00022475"/>
    </source>
</evidence>
<dbReference type="Proteomes" id="UP000589626">
    <property type="component" value="Unassembled WGS sequence"/>
</dbReference>
<feature type="transmembrane region" description="Helical" evidence="7">
    <location>
        <begin position="197"/>
        <end position="218"/>
    </location>
</feature>
<evidence type="ECO:0000256" key="1">
    <source>
        <dbReference type="ARBA" id="ARBA00004651"/>
    </source>
</evidence>
<feature type="transmembrane region" description="Helical" evidence="7">
    <location>
        <begin position="284"/>
        <end position="306"/>
    </location>
</feature>
<dbReference type="InterPro" id="IPR003838">
    <property type="entry name" value="ABC3_permease_C"/>
</dbReference>
<keyword evidence="2" id="KW-1003">Cell membrane</keyword>
<keyword evidence="4 7" id="KW-1133">Transmembrane helix</keyword>
<dbReference type="PANTHER" id="PTHR30572">
    <property type="entry name" value="MEMBRANE COMPONENT OF TRANSPORTER-RELATED"/>
    <property type="match status" value="1"/>
</dbReference>
<evidence type="ECO:0000256" key="6">
    <source>
        <dbReference type="ARBA" id="ARBA00038076"/>
    </source>
</evidence>
<evidence type="ECO:0000313" key="10">
    <source>
        <dbReference type="Proteomes" id="UP000589626"/>
    </source>
</evidence>
<evidence type="ECO:0000256" key="7">
    <source>
        <dbReference type="SAM" id="Phobius"/>
    </source>
</evidence>
<name>A0A7W4Z034_9ACTN</name>
<accession>A0A7W4Z034</accession>
<comment type="subcellular location">
    <subcellularLocation>
        <location evidence="1">Cell membrane</location>
        <topology evidence="1">Multi-pass membrane protein</topology>
    </subcellularLocation>
</comment>
<feature type="transmembrane region" description="Helical" evidence="7">
    <location>
        <begin position="374"/>
        <end position="403"/>
    </location>
</feature>
<feature type="transmembrane region" description="Helical" evidence="7">
    <location>
        <begin position="101"/>
        <end position="124"/>
    </location>
</feature>
<dbReference type="GO" id="GO:0022857">
    <property type="term" value="F:transmembrane transporter activity"/>
    <property type="evidence" value="ECO:0007669"/>
    <property type="project" value="TreeGrafter"/>
</dbReference>
<dbReference type="PANTHER" id="PTHR30572:SF4">
    <property type="entry name" value="ABC TRANSPORTER PERMEASE YTRF"/>
    <property type="match status" value="1"/>
</dbReference>
<sequence length="448" mass="45185">MSMLALASLRHRRTAFTATFLSALLGAALIGAFATLAQTATGAGVSDADAETLTIMGIVVGGWGSLIVLFSVASTLGITVRQRAEEIGLLRVVGATPRQAGRLVLAEASVVTVVAAVLGAALAWPAGFALLALLRNGGMVGDDVAYGGGVAALGSAALLVVLTSLVAAAVTARRTTNGPATLAIADARAGGSGRMPWWRTAIGLVLVAYGLGMAVVTITVTADQDDPYAAMSTSGSSSILVGVGLAVLSPVLLRWLARLCAPAVGRAGVVGWLAAYNTSRRSQLLGNVLAPVIVLTSAAVGVLMLVGIDHRTIGAQATDEGDTINLLNNVVTGMIALFAAVMVVNAFAAVVAGRRQELRRLRLLGATTTQVERSVLAEAGIVAGIGVLLGLVASLATVVPFAVARDEGVVPDGQLWLPPLLVAATVALTLLAARSAVHRLGPLTGAAR</sequence>
<feature type="domain" description="ABC3 transporter permease C-terminal" evidence="8">
    <location>
        <begin position="64"/>
        <end position="176"/>
    </location>
</feature>
<gene>
    <name evidence="9" type="ORF">FHU40_001685</name>
</gene>
<feature type="transmembrane region" description="Helical" evidence="7">
    <location>
        <begin position="55"/>
        <end position="80"/>
    </location>
</feature>
<dbReference type="AlphaFoldDB" id="A0A7W4Z034"/>
<dbReference type="GO" id="GO:0005886">
    <property type="term" value="C:plasma membrane"/>
    <property type="evidence" value="ECO:0007669"/>
    <property type="project" value="UniProtKB-SubCell"/>
</dbReference>
<protein>
    <submittedName>
        <fullName evidence="9">Putative ABC transport system permease protein</fullName>
    </submittedName>
</protein>
<feature type="domain" description="ABC3 transporter permease C-terminal" evidence="8">
    <location>
        <begin position="330"/>
        <end position="411"/>
    </location>
</feature>
<evidence type="ECO:0000313" key="9">
    <source>
        <dbReference type="EMBL" id="MBB3041884.1"/>
    </source>
</evidence>
<organism evidence="9 10">
    <name type="scientific">Nocardioides soli</name>
    <dbReference type="NCBI Taxonomy" id="1036020"/>
    <lineage>
        <taxon>Bacteria</taxon>
        <taxon>Bacillati</taxon>
        <taxon>Actinomycetota</taxon>
        <taxon>Actinomycetes</taxon>
        <taxon>Propionibacteriales</taxon>
        <taxon>Nocardioidaceae</taxon>
        <taxon>Nocardioides</taxon>
    </lineage>
</organism>
<comment type="similarity">
    <text evidence="6">Belongs to the ABC-4 integral membrane protein family.</text>
</comment>
<dbReference type="Pfam" id="PF02687">
    <property type="entry name" value="FtsX"/>
    <property type="match status" value="2"/>
</dbReference>
<feature type="transmembrane region" description="Helical" evidence="7">
    <location>
        <begin position="238"/>
        <end position="257"/>
    </location>
</feature>
<evidence type="ECO:0000259" key="8">
    <source>
        <dbReference type="Pfam" id="PF02687"/>
    </source>
</evidence>
<comment type="caution">
    <text evidence="9">The sequence shown here is derived from an EMBL/GenBank/DDBJ whole genome shotgun (WGS) entry which is preliminary data.</text>
</comment>
<keyword evidence="3 7" id="KW-0812">Transmembrane</keyword>
<dbReference type="EMBL" id="JACHWR010000001">
    <property type="protein sequence ID" value="MBB3041884.1"/>
    <property type="molecule type" value="Genomic_DNA"/>
</dbReference>
<evidence type="ECO:0000256" key="3">
    <source>
        <dbReference type="ARBA" id="ARBA00022692"/>
    </source>
</evidence>